<accession>A0A174KFP3</accession>
<dbReference type="Proteomes" id="UP000491168">
    <property type="component" value="Unassembled WGS sequence"/>
</dbReference>
<protein>
    <recommendedName>
        <fullName evidence="6">6-bladed beta-propeller</fullName>
    </recommendedName>
</protein>
<dbReference type="RefSeq" id="WP_005676142.1">
    <property type="nucleotide sequence ID" value="NZ_CAXSJX010000016.1"/>
</dbReference>
<proteinExistence type="predicted"/>
<evidence type="ECO:0000313" key="3">
    <source>
        <dbReference type="EMBL" id="MDO6358805.1"/>
    </source>
</evidence>
<dbReference type="STRING" id="47678.ERS852494_01504"/>
<evidence type="ECO:0000313" key="5">
    <source>
        <dbReference type="Proteomes" id="UP000491168"/>
    </source>
</evidence>
<name>A0A174KFP3_9BACE</name>
<sequence length="323" mass="37910">MKYSIVFFFLLSILGVSCVSHKEQIVDLPNPTSLLADSITTPPVLLSVTRLFIVHDMLVAYEQRKDTLFSFWKLPECQYLFNAGVKGQGPNDFLILDRNFVESKEGFKVFELPSNRVKELKIDSSGTFKLISEQRLKVNQMPLNRFLFLADSSYCFLSQDDKYEYTLLDKKQDTHQFSDYPFDLLKKDKGDDNNFVYNKLTVSKPDGEMFASFYVYIKMMRIYNRHGEMLNEIVLEHANSSLDNEEKITYYPYPPCADNKYIYVLTKQEEEPILEVWTWNGELVERYSLDKKISNFVVSNKYHTLYAVNKDIEDKIYVYKLPL</sequence>
<gene>
    <name evidence="1" type="ORF">ERS852494_01504</name>
    <name evidence="2" type="ORF">F2Y35_13165</name>
    <name evidence="3" type="ORF">Q4469_14060</name>
</gene>
<evidence type="ECO:0008006" key="6">
    <source>
        <dbReference type="Google" id="ProtNLM"/>
    </source>
</evidence>
<reference evidence="3" key="3">
    <citation type="submission" date="2023-07" db="EMBL/GenBank/DDBJ databases">
        <title>Whole Genome Sequencing of Colonoscopy isolates.</title>
        <authorList>
            <person name="Surve S.V."/>
            <person name="Valls R.A."/>
            <person name="Barrak K.E."/>
            <person name="Gardner T.B."/>
            <person name="O'Toole G.A."/>
        </authorList>
    </citation>
    <scope>NUCLEOTIDE SEQUENCE</scope>
    <source>
        <strain evidence="3">GP0119</strain>
    </source>
</reference>
<reference evidence="1 4" key="1">
    <citation type="submission" date="2015-09" db="EMBL/GenBank/DDBJ databases">
        <authorList>
            <consortium name="Pathogen Informatics"/>
        </authorList>
    </citation>
    <scope>NUCLEOTIDE SEQUENCE [LARGE SCALE GENOMIC DNA]</scope>
    <source>
        <strain evidence="1 4">2789STDY5834880</strain>
    </source>
</reference>
<evidence type="ECO:0000313" key="1">
    <source>
        <dbReference type="EMBL" id="CUP10803.1"/>
    </source>
</evidence>
<dbReference type="PROSITE" id="PS51257">
    <property type="entry name" value="PROKAR_LIPOPROTEIN"/>
    <property type="match status" value="1"/>
</dbReference>
<dbReference type="Proteomes" id="UP001170023">
    <property type="component" value="Unassembled WGS sequence"/>
</dbReference>
<dbReference type="KEGG" id="bcac:CGC64_12365"/>
<dbReference type="EMBL" id="CZAI01000003">
    <property type="protein sequence ID" value="CUP10803.1"/>
    <property type="molecule type" value="Genomic_DNA"/>
</dbReference>
<dbReference type="EMBL" id="VVYF01000012">
    <property type="protein sequence ID" value="KAA5490981.1"/>
    <property type="molecule type" value="Genomic_DNA"/>
</dbReference>
<dbReference type="AlphaFoldDB" id="A0A174KFP3"/>
<reference evidence="2 5" key="2">
    <citation type="journal article" date="2019" name="Nat. Med.">
        <title>A library of human gut bacterial isolates paired with longitudinal multiomics data enables mechanistic microbiome research.</title>
        <authorList>
            <person name="Poyet M."/>
            <person name="Groussin M."/>
            <person name="Gibbons S.M."/>
            <person name="Avila-Pacheco J."/>
            <person name="Jiang X."/>
            <person name="Kearney S.M."/>
            <person name="Perrotta A.R."/>
            <person name="Berdy B."/>
            <person name="Zhao S."/>
            <person name="Lieberman T.D."/>
            <person name="Swanson P.K."/>
            <person name="Smith M."/>
            <person name="Roesemann S."/>
            <person name="Alexander J.E."/>
            <person name="Rich S.A."/>
            <person name="Livny J."/>
            <person name="Vlamakis H."/>
            <person name="Clish C."/>
            <person name="Bullock K."/>
            <person name="Deik A."/>
            <person name="Scott J."/>
            <person name="Pierce K.A."/>
            <person name="Xavier R.J."/>
            <person name="Alm E.J."/>
        </authorList>
    </citation>
    <scope>NUCLEOTIDE SEQUENCE [LARGE SCALE GENOMIC DNA]</scope>
    <source>
        <strain evidence="2 5">BIOML-A21</strain>
    </source>
</reference>
<evidence type="ECO:0000313" key="2">
    <source>
        <dbReference type="EMBL" id="KAA5490981.1"/>
    </source>
</evidence>
<dbReference type="Proteomes" id="UP000095657">
    <property type="component" value="Unassembled WGS sequence"/>
</dbReference>
<organism evidence="1 4">
    <name type="scientific">Bacteroides caccae</name>
    <dbReference type="NCBI Taxonomy" id="47678"/>
    <lineage>
        <taxon>Bacteria</taxon>
        <taxon>Pseudomonadati</taxon>
        <taxon>Bacteroidota</taxon>
        <taxon>Bacteroidia</taxon>
        <taxon>Bacteroidales</taxon>
        <taxon>Bacteroidaceae</taxon>
        <taxon>Bacteroides</taxon>
    </lineage>
</organism>
<dbReference type="EMBL" id="JAUONL010000011">
    <property type="protein sequence ID" value="MDO6358805.1"/>
    <property type="molecule type" value="Genomic_DNA"/>
</dbReference>
<evidence type="ECO:0000313" key="4">
    <source>
        <dbReference type="Proteomes" id="UP000095657"/>
    </source>
</evidence>